<name>A0A4U0VL72_9PEZI</name>
<evidence type="ECO:0000256" key="3">
    <source>
        <dbReference type="ARBA" id="ARBA00022801"/>
    </source>
</evidence>
<gene>
    <name evidence="9" type="ORF">B0A54_01222</name>
</gene>
<dbReference type="PANTHER" id="PTHR45848">
    <property type="entry name" value="DUAL SPECIFICITY PROTEIN PHOSPHATASE 12 FAMILY MEMBER"/>
    <property type="match status" value="1"/>
</dbReference>
<dbReference type="PIRSF" id="PIRSF000941">
    <property type="entry name" value="DUSP12"/>
    <property type="match status" value="1"/>
</dbReference>
<dbReference type="STRING" id="329885.A0A4U0VL72"/>
<evidence type="ECO:0000256" key="2">
    <source>
        <dbReference type="ARBA" id="ARBA00013064"/>
    </source>
</evidence>
<evidence type="ECO:0000256" key="5">
    <source>
        <dbReference type="PIRSR" id="PIRSR000941-50"/>
    </source>
</evidence>
<dbReference type="Pfam" id="PF00782">
    <property type="entry name" value="DSPc"/>
    <property type="match status" value="1"/>
</dbReference>
<dbReference type="InterPro" id="IPR000387">
    <property type="entry name" value="Tyr_Pase_dom"/>
</dbReference>
<dbReference type="InterPro" id="IPR000340">
    <property type="entry name" value="Dual-sp_phosphatase_cat-dom"/>
</dbReference>
<evidence type="ECO:0000256" key="6">
    <source>
        <dbReference type="SAM" id="MobiDB-lite"/>
    </source>
</evidence>
<dbReference type="GO" id="GO:0008138">
    <property type="term" value="F:protein tyrosine/serine/threonine phosphatase activity"/>
    <property type="evidence" value="ECO:0007669"/>
    <property type="project" value="InterPro"/>
</dbReference>
<keyword evidence="4" id="KW-0904">Protein phosphatase</keyword>
<dbReference type="SMART" id="SM00195">
    <property type="entry name" value="DSPc"/>
    <property type="match status" value="1"/>
</dbReference>
<keyword evidence="3" id="KW-0378">Hydrolase</keyword>
<dbReference type="GO" id="GO:0004725">
    <property type="term" value="F:protein tyrosine phosphatase activity"/>
    <property type="evidence" value="ECO:0007669"/>
    <property type="project" value="UniProtKB-EC"/>
</dbReference>
<evidence type="ECO:0000313" key="9">
    <source>
        <dbReference type="EMBL" id="TKA49146.1"/>
    </source>
</evidence>
<dbReference type="PANTHER" id="PTHR45848:SF4">
    <property type="entry name" value="DUAL SPECIFICITY PROTEIN PHOSPHATASE 12"/>
    <property type="match status" value="1"/>
</dbReference>
<reference evidence="9 10" key="1">
    <citation type="submission" date="2017-03" db="EMBL/GenBank/DDBJ databases">
        <title>Genomes of endolithic fungi from Antarctica.</title>
        <authorList>
            <person name="Coleine C."/>
            <person name="Masonjones S."/>
            <person name="Stajich J.E."/>
        </authorList>
    </citation>
    <scope>NUCLEOTIDE SEQUENCE [LARGE SCALE GENOMIC DNA]</scope>
    <source>
        <strain evidence="9 10">CCFEE 5311</strain>
    </source>
</reference>
<feature type="region of interest" description="Disordered" evidence="6">
    <location>
        <begin position="322"/>
        <end position="346"/>
    </location>
</feature>
<proteinExistence type="inferred from homology"/>
<evidence type="ECO:0000256" key="1">
    <source>
        <dbReference type="ARBA" id="ARBA00008601"/>
    </source>
</evidence>
<comment type="caution">
    <text evidence="9">The sequence shown here is derived from an EMBL/GenBank/DDBJ whole genome shotgun (WGS) entry which is preliminary data.</text>
</comment>
<sequence>MALDRIPGELKLYIGGFVLEHPHPARVVSESDIWRLFEGFDHMVVEVDDVDDENLLEHFPACNEFIQRGLEGGGGVFAHCVMGKSRSSTVMSAFLMQRHGITREEPLSQIQQARPICEPNEGFWKQLELYHDMATPKNVDEHPAYQRWLYQREIELSRACGQAPEAEKIRFEDEHVHAQAAAEFEMRCRKCRYAAKSTYHSIPTYPTAPNLISHHRRQLATSQYLLPHTPRHQTPSAAIASPNPSPLTLCSHYFLDPLSWMKSELEQGKLEGRLECPKCRANVGKYAWQGMRCSCGEWVVPGISLAKGRVDEVKSRPTGAVAAGTGIRMPPNGDAGRRSGAGQGNL</sequence>
<feature type="domain" description="Tyrosine-protein phosphatase" evidence="7">
    <location>
        <begin position="1"/>
        <end position="136"/>
    </location>
</feature>
<protein>
    <recommendedName>
        <fullName evidence="2">protein-tyrosine-phosphatase</fullName>
        <ecNumber evidence="2">3.1.3.48</ecNumber>
    </recommendedName>
</protein>
<evidence type="ECO:0000256" key="4">
    <source>
        <dbReference type="ARBA" id="ARBA00022912"/>
    </source>
</evidence>
<feature type="domain" description="Tyrosine specific protein phosphatases" evidence="8">
    <location>
        <begin position="56"/>
        <end position="115"/>
    </location>
</feature>
<dbReference type="Gene3D" id="3.90.190.10">
    <property type="entry name" value="Protein tyrosine phosphatase superfamily"/>
    <property type="match status" value="1"/>
</dbReference>
<dbReference type="InterPro" id="IPR016278">
    <property type="entry name" value="DUSP12"/>
</dbReference>
<dbReference type="PROSITE" id="PS50056">
    <property type="entry name" value="TYR_PHOSPHATASE_2"/>
    <property type="match status" value="1"/>
</dbReference>
<dbReference type="PROSITE" id="PS50054">
    <property type="entry name" value="TYR_PHOSPHATASE_DUAL"/>
    <property type="match status" value="1"/>
</dbReference>
<feature type="active site" description="Phosphocysteine intermediate" evidence="5">
    <location>
        <position position="80"/>
    </location>
</feature>
<dbReference type="EC" id="3.1.3.48" evidence="2"/>
<accession>A0A4U0VL72</accession>
<dbReference type="GO" id="GO:0005634">
    <property type="term" value="C:nucleus"/>
    <property type="evidence" value="ECO:0007669"/>
    <property type="project" value="TreeGrafter"/>
</dbReference>
<dbReference type="AlphaFoldDB" id="A0A4U0VL72"/>
<dbReference type="EMBL" id="NAJP01000002">
    <property type="protein sequence ID" value="TKA49146.1"/>
    <property type="molecule type" value="Genomic_DNA"/>
</dbReference>
<dbReference type="InterPro" id="IPR020422">
    <property type="entry name" value="TYR_PHOSPHATASE_DUAL_dom"/>
</dbReference>
<dbReference type="SUPFAM" id="SSF52799">
    <property type="entry name" value="(Phosphotyrosine protein) phosphatases II"/>
    <property type="match status" value="1"/>
</dbReference>
<dbReference type="Proteomes" id="UP000310066">
    <property type="component" value="Unassembled WGS sequence"/>
</dbReference>
<dbReference type="InterPro" id="IPR029021">
    <property type="entry name" value="Prot-tyrosine_phosphatase-like"/>
</dbReference>
<evidence type="ECO:0000259" key="7">
    <source>
        <dbReference type="PROSITE" id="PS50054"/>
    </source>
</evidence>
<evidence type="ECO:0000313" key="10">
    <source>
        <dbReference type="Proteomes" id="UP000310066"/>
    </source>
</evidence>
<dbReference type="OrthoDB" id="2017893at2759"/>
<comment type="similarity">
    <text evidence="1">Belongs to the protein-tyrosine phosphatase family. Non-receptor class dual specificity subfamily.</text>
</comment>
<organism evidence="9 10">
    <name type="scientific">Friedmanniomyces endolithicus</name>
    <dbReference type="NCBI Taxonomy" id="329885"/>
    <lineage>
        <taxon>Eukaryota</taxon>
        <taxon>Fungi</taxon>
        <taxon>Dikarya</taxon>
        <taxon>Ascomycota</taxon>
        <taxon>Pezizomycotina</taxon>
        <taxon>Dothideomycetes</taxon>
        <taxon>Dothideomycetidae</taxon>
        <taxon>Mycosphaerellales</taxon>
        <taxon>Teratosphaeriaceae</taxon>
        <taxon>Friedmanniomyces</taxon>
    </lineage>
</organism>
<evidence type="ECO:0000259" key="8">
    <source>
        <dbReference type="PROSITE" id="PS50056"/>
    </source>
</evidence>